<dbReference type="KEGG" id="srho:HH216_07845"/>
<protein>
    <submittedName>
        <fullName evidence="4">DUF4129 domain-containing protein</fullName>
    </submittedName>
</protein>
<feature type="chain" id="PRO_5029572567" evidence="2">
    <location>
        <begin position="34"/>
        <end position="250"/>
    </location>
</feature>
<name>A0A7L5DQU4_9BACT</name>
<feature type="transmembrane region" description="Helical" evidence="1">
    <location>
        <begin position="100"/>
        <end position="117"/>
    </location>
</feature>
<reference evidence="4 5" key="1">
    <citation type="submission" date="2020-04" db="EMBL/GenBank/DDBJ databases">
        <title>Genome sequencing of novel species.</title>
        <authorList>
            <person name="Heo J."/>
            <person name="Kim S.-J."/>
            <person name="Kim J.-S."/>
            <person name="Hong S.-B."/>
            <person name="Kwon S.-W."/>
        </authorList>
    </citation>
    <scope>NUCLEOTIDE SEQUENCE [LARGE SCALE GENOMIC DNA]</scope>
    <source>
        <strain evidence="4 5">CJU-R4</strain>
    </source>
</reference>
<evidence type="ECO:0000256" key="1">
    <source>
        <dbReference type="SAM" id="Phobius"/>
    </source>
</evidence>
<evidence type="ECO:0000313" key="4">
    <source>
        <dbReference type="EMBL" id="QJD78347.1"/>
    </source>
</evidence>
<gene>
    <name evidence="4" type="ORF">HH216_07845</name>
</gene>
<keyword evidence="5" id="KW-1185">Reference proteome</keyword>
<accession>A0A7L5DQU4</accession>
<dbReference type="RefSeq" id="WP_169550320.1">
    <property type="nucleotide sequence ID" value="NZ_CP051677.1"/>
</dbReference>
<dbReference type="Pfam" id="PF13559">
    <property type="entry name" value="DUF4129"/>
    <property type="match status" value="1"/>
</dbReference>
<dbReference type="AlphaFoldDB" id="A0A7L5DQU4"/>
<sequence length="250" mass="29041">MRVISDRRVRSANRLVAYLCCLLLIIGVGSVCAQPGKAPDDRGAVVVRRPAAAQLRDLQRSQAYQYDNEPPPPDDSLGRFLYYYWRQFMRLFNSKAYDDYGQYVLLAVLIGVVFYLLRKANYLDFLFPRQSQSSQLDYESSPEDIQGIDFGTAISQAIDGKQYRLAVRLLYLQTLKRLTDAQLIRYQREKTNRQYVYELAGTPHQRGFERLTQQFDYVWYGNAAIDSDQFARLQADFRAFQLLNIHQSLS</sequence>
<dbReference type="EMBL" id="CP051677">
    <property type="protein sequence ID" value="QJD78347.1"/>
    <property type="molecule type" value="Genomic_DNA"/>
</dbReference>
<feature type="domain" description="Protein-glutamine gamma-glutamyltransferase-like C-terminal" evidence="3">
    <location>
        <begin position="170"/>
        <end position="238"/>
    </location>
</feature>
<evidence type="ECO:0000313" key="5">
    <source>
        <dbReference type="Proteomes" id="UP000501128"/>
    </source>
</evidence>
<dbReference type="InterPro" id="IPR025403">
    <property type="entry name" value="TgpA-like_C"/>
</dbReference>
<evidence type="ECO:0000256" key="2">
    <source>
        <dbReference type="SAM" id="SignalP"/>
    </source>
</evidence>
<keyword evidence="2" id="KW-0732">Signal</keyword>
<evidence type="ECO:0000259" key="3">
    <source>
        <dbReference type="Pfam" id="PF13559"/>
    </source>
</evidence>
<dbReference type="Proteomes" id="UP000501128">
    <property type="component" value="Chromosome"/>
</dbReference>
<keyword evidence="1" id="KW-1133">Transmembrane helix</keyword>
<keyword evidence="1" id="KW-0812">Transmembrane</keyword>
<proteinExistence type="predicted"/>
<keyword evidence="1" id="KW-0472">Membrane</keyword>
<organism evidence="4 5">
    <name type="scientific">Spirosoma rhododendri</name>
    <dbReference type="NCBI Taxonomy" id="2728024"/>
    <lineage>
        <taxon>Bacteria</taxon>
        <taxon>Pseudomonadati</taxon>
        <taxon>Bacteroidota</taxon>
        <taxon>Cytophagia</taxon>
        <taxon>Cytophagales</taxon>
        <taxon>Cytophagaceae</taxon>
        <taxon>Spirosoma</taxon>
    </lineage>
</organism>
<feature type="signal peptide" evidence="2">
    <location>
        <begin position="1"/>
        <end position="33"/>
    </location>
</feature>